<comment type="caution">
    <text evidence="2">The sequence shown here is derived from an EMBL/GenBank/DDBJ whole genome shotgun (WGS) entry which is preliminary data.</text>
</comment>
<reference evidence="2" key="2">
    <citation type="submission" date="2023-05" db="EMBL/GenBank/DDBJ databases">
        <authorList>
            <consortium name="Lawrence Berkeley National Laboratory"/>
            <person name="Steindorff A."/>
            <person name="Hensen N."/>
            <person name="Bonometti L."/>
            <person name="Westerberg I."/>
            <person name="Brannstrom I.O."/>
            <person name="Guillou S."/>
            <person name="Cros-Aarteil S."/>
            <person name="Calhoun S."/>
            <person name="Haridas S."/>
            <person name="Kuo A."/>
            <person name="Mondo S."/>
            <person name="Pangilinan J."/>
            <person name="Riley R."/>
            <person name="Labutti K."/>
            <person name="Andreopoulos B."/>
            <person name="Lipzen A."/>
            <person name="Chen C."/>
            <person name="Yanf M."/>
            <person name="Daum C."/>
            <person name="Ng V."/>
            <person name="Clum A."/>
            <person name="Ohm R."/>
            <person name="Martin F."/>
            <person name="Silar P."/>
            <person name="Natvig D."/>
            <person name="Lalanne C."/>
            <person name="Gautier V."/>
            <person name="Ament-Velasquez S.L."/>
            <person name="Kruys A."/>
            <person name="Hutchinson M.I."/>
            <person name="Powell A.J."/>
            <person name="Barry K."/>
            <person name="Miller A.N."/>
            <person name="Grigoriev I.V."/>
            <person name="Debuchy R."/>
            <person name="Gladieux P."/>
            <person name="Thoren M.H."/>
            <person name="Johannesson H."/>
        </authorList>
    </citation>
    <scope>NUCLEOTIDE SEQUENCE</scope>
    <source>
        <strain evidence="2">PSN309</strain>
    </source>
</reference>
<gene>
    <name evidence="2" type="ORF">QBC35DRAFT_186111</name>
</gene>
<evidence type="ECO:0000313" key="2">
    <source>
        <dbReference type="EMBL" id="KAK4182244.1"/>
    </source>
</evidence>
<proteinExistence type="predicted"/>
<reference evidence="2" key="1">
    <citation type="journal article" date="2023" name="Mol. Phylogenet. Evol.">
        <title>Genome-scale phylogeny and comparative genomics of the fungal order Sordariales.</title>
        <authorList>
            <person name="Hensen N."/>
            <person name="Bonometti L."/>
            <person name="Westerberg I."/>
            <person name="Brannstrom I.O."/>
            <person name="Guillou S."/>
            <person name="Cros-Aarteil S."/>
            <person name="Calhoun S."/>
            <person name="Haridas S."/>
            <person name="Kuo A."/>
            <person name="Mondo S."/>
            <person name="Pangilinan J."/>
            <person name="Riley R."/>
            <person name="LaButti K."/>
            <person name="Andreopoulos B."/>
            <person name="Lipzen A."/>
            <person name="Chen C."/>
            <person name="Yan M."/>
            <person name="Daum C."/>
            <person name="Ng V."/>
            <person name="Clum A."/>
            <person name="Steindorff A."/>
            <person name="Ohm R.A."/>
            <person name="Martin F."/>
            <person name="Silar P."/>
            <person name="Natvig D.O."/>
            <person name="Lalanne C."/>
            <person name="Gautier V."/>
            <person name="Ament-Velasquez S.L."/>
            <person name="Kruys A."/>
            <person name="Hutchinson M.I."/>
            <person name="Powell A.J."/>
            <person name="Barry K."/>
            <person name="Miller A.N."/>
            <person name="Grigoriev I.V."/>
            <person name="Debuchy R."/>
            <person name="Gladieux P."/>
            <person name="Hiltunen Thoren M."/>
            <person name="Johannesson H."/>
        </authorList>
    </citation>
    <scope>NUCLEOTIDE SEQUENCE</scope>
    <source>
        <strain evidence="2">PSN309</strain>
    </source>
</reference>
<sequence>MANRMVYDPSATTSNATAAGAGGTAGDNTNTGAGANVPFIVGLNSQPMMPWLNNAFSADFDYNSLGDGFAQAMDMTLGGFMDGTLSTEDGVRYVMNPDPAWGFGGGMSVMDGGYGGF</sequence>
<dbReference type="Proteomes" id="UP001302126">
    <property type="component" value="Unassembled WGS sequence"/>
</dbReference>
<dbReference type="EMBL" id="MU864703">
    <property type="protein sequence ID" value="KAK4182244.1"/>
    <property type="molecule type" value="Genomic_DNA"/>
</dbReference>
<name>A0AAN7AD79_9PEZI</name>
<protein>
    <submittedName>
        <fullName evidence="2">Uncharacterized protein</fullName>
    </submittedName>
</protein>
<dbReference type="AlphaFoldDB" id="A0AAN7AD79"/>
<evidence type="ECO:0000313" key="3">
    <source>
        <dbReference type="Proteomes" id="UP001302126"/>
    </source>
</evidence>
<organism evidence="2 3">
    <name type="scientific">Podospora australis</name>
    <dbReference type="NCBI Taxonomy" id="1536484"/>
    <lineage>
        <taxon>Eukaryota</taxon>
        <taxon>Fungi</taxon>
        <taxon>Dikarya</taxon>
        <taxon>Ascomycota</taxon>
        <taxon>Pezizomycotina</taxon>
        <taxon>Sordariomycetes</taxon>
        <taxon>Sordariomycetidae</taxon>
        <taxon>Sordariales</taxon>
        <taxon>Podosporaceae</taxon>
        <taxon>Podospora</taxon>
    </lineage>
</organism>
<evidence type="ECO:0000256" key="1">
    <source>
        <dbReference type="SAM" id="MobiDB-lite"/>
    </source>
</evidence>
<keyword evidence="3" id="KW-1185">Reference proteome</keyword>
<feature type="region of interest" description="Disordered" evidence="1">
    <location>
        <begin position="1"/>
        <end position="29"/>
    </location>
</feature>
<accession>A0AAN7AD79</accession>